<feature type="compositionally biased region" description="Polar residues" evidence="1">
    <location>
        <begin position="428"/>
        <end position="450"/>
    </location>
</feature>
<dbReference type="EMBL" id="CACSLK010012531">
    <property type="protein sequence ID" value="CAA0815297.1"/>
    <property type="molecule type" value="Genomic_DNA"/>
</dbReference>
<dbReference type="OrthoDB" id="10250354at2759"/>
<feature type="compositionally biased region" description="Basic residues" evidence="1">
    <location>
        <begin position="26"/>
        <end position="35"/>
    </location>
</feature>
<dbReference type="Gene3D" id="1.25.40.10">
    <property type="entry name" value="Tetratricopeptide repeat domain"/>
    <property type="match status" value="2"/>
</dbReference>
<feature type="domain" description="J" evidence="2">
    <location>
        <begin position="1122"/>
        <end position="1207"/>
    </location>
</feature>
<keyword evidence="4" id="KW-1185">Reference proteome</keyword>
<feature type="compositionally biased region" description="Low complexity" evidence="1">
    <location>
        <begin position="1211"/>
        <end position="1222"/>
    </location>
</feature>
<feature type="compositionally biased region" description="Basic and acidic residues" evidence="1">
    <location>
        <begin position="112"/>
        <end position="137"/>
    </location>
</feature>
<evidence type="ECO:0000313" key="3">
    <source>
        <dbReference type="EMBL" id="CAA0815297.1"/>
    </source>
</evidence>
<dbReference type="InterPro" id="IPR018253">
    <property type="entry name" value="DnaJ_domain_CS"/>
</dbReference>
<dbReference type="PROSITE" id="PS50076">
    <property type="entry name" value="DNAJ_2"/>
    <property type="match status" value="1"/>
</dbReference>
<evidence type="ECO:0000313" key="4">
    <source>
        <dbReference type="Proteomes" id="UP001153555"/>
    </source>
</evidence>
<name>A0A9N7MVK2_STRHE</name>
<dbReference type="InterPro" id="IPR019734">
    <property type="entry name" value="TPR_rpt"/>
</dbReference>
<organism evidence="3 4">
    <name type="scientific">Striga hermonthica</name>
    <name type="common">Purple witchweed</name>
    <name type="synonym">Buchnera hermonthica</name>
    <dbReference type="NCBI Taxonomy" id="68872"/>
    <lineage>
        <taxon>Eukaryota</taxon>
        <taxon>Viridiplantae</taxon>
        <taxon>Streptophyta</taxon>
        <taxon>Embryophyta</taxon>
        <taxon>Tracheophyta</taxon>
        <taxon>Spermatophyta</taxon>
        <taxon>Magnoliopsida</taxon>
        <taxon>eudicotyledons</taxon>
        <taxon>Gunneridae</taxon>
        <taxon>Pentapetalae</taxon>
        <taxon>asterids</taxon>
        <taxon>lamiids</taxon>
        <taxon>Lamiales</taxon>
        <taxon>Orobanchaceae</taxon>
        <taxon>Buchnereae</taxon>
        <taxon>Striga</taxon>
    </lineage>
</organism>
<feature type="region of interest" description="Disordered" evidence="1">
    <location>
        <begin position="1207"/>
        <end position="1226"/>
    </location>
</feature>
<sequence length="1262" mass="139367">MDPDFGFSSPSLGHSKPAAGLSRPPRLAKLRKPLTGHRPNLFRPATQSGSFPAAEDVGTGLGGRKPDFDLTKQNVDRGFVFVANDSSHTSSSSTKSSLFGEPVGDNNNSDLETSKAADEMRKLRIESEKTNSDRVNMKNDSISSSGSASGNIGGNVNLSGRDTLFPGVDESIVSELPDDMRRLHIESKRFSENYGGNVEGLPNKMNKLSVEDSRHDGSLSFGFGGNGGRSSGSLDNMLPQEIKNLKIEDSLNSSADDGSSRDDSKFTFKVSRNAGSKPSTGSGPETTPAKRTENLGGHGNLNNVYGSLNPRFTFQSLESKNIGTHRNSQNESNSPLPPSFTFSGNNFKAVETMPEMPSMDRVEKKVDFSFTSTLNSMAAQPVEFKTPDPKAHALFGLSRKNETKKDSSKDSGVKKKKGKCQKHVQVPSKFQPSFVFQESPETNSKSNEQYSPMDLSPYEEKLANDSSFSRDASVASEESFRVDDIADETLVSATKGLHINDLDAKSSIGQDEEFVYHVNERIMVENPEEGVASGAETESFKSANDELDHCTDSFVTALDVEVSSGSKTESQNSDGEVQSKYDSCLGDTFKSSFTFAASSSSRERGESSSSVRVQEKKNKTKLSFNSVPTVKVPQELSHLSSFQVSGSTLLSPEQGQKGNFSSVLSPRKDKNDQVKEQATSQDSATAASIAAQESCEKWRLRGNQAYARGEFLKAEDCYTKGVNCISKNEASRSCLRALMLCYSNRAATRISLGRMREALEDCARASALDPYFVRVQIRAASCYLALGEVENATLYFTKCLQGGPDVCVDRKLLIEASEGLEKAKKVADCMEQAAELLGRRTANDIDYAVTVISEGLQISSYSVKLLHMKVDALFRLKKYVELIQLCEQILGYVESNFLTSGVDSNSMECQGSELKRTPSFRLWCLSRIFEAFFYLGRLEEALKFFKKQEELGSPVESSESGRLQSMFPLIVTIRELLHHKAAGNEAYKSGKHAEAIEHYTAAISCSVESRPFAAICFCNRAAAYRASGQILDAIADCCIAAALDGNYYKAISRRAAYYEIIRDYGQAAADLQKLVSLLTKEIEKKTIQSGASDKIDRENELRQARLKLLEMEEAAQNEIPLNMYLILGVDPCASASEIKKAYRKAALKYHPDKAGQSLTKNENSDDGIWKEISEEVYKDAERLFKMIGEAYQVLSDCAKRSQYDLEEEMRNTPNRGNNTNTTKIYSNYHDYPFDGRRQWQEFRRTYGNSTRGSERNRYNWYS</sequence>
<dbReference type="Gene3D" id="1.10.287.110">
    <property type="entry name" value="DnaJ domain"/>
    <property type="match status" value="1"/>
</dbReference>
<gene>
    <name evidence="3" type="ORF">SHERM_15329</name>
</gene>
<dbReference type="Proteomes" id="UP001153555">
    <property type="component" value="Unassembled WGS sequence"/>
</dbReference>
<dbReference type="InterPro" id="IPR011990">
    <property type="entry name" value="TPR-like_helical_dom_sf"/>
</dbReference>
<evidence type="ECO:0000256" key="1">
    <source>
        <dbReference type="SAM" id="MobiDB-lite"/>
    </source>
</evidence>
<dbReference type="SMART" id="SM00271">
    <property type="entry name" value="DnaJ"/>
    <property type="match status" value="1"/>
</dbReference>
<feature type="compositionally biased region" description="Low complexity" evidence="1">
    <location>
        <begin position="86"/>
        <end position="97"/>
    </location>
</feature>
<accession>A0A9N7MVK2</accession>
<dbReference type="CDD" id="cd06257">
    <property type="entry name" value="DnaJ"/>
    <property type="match status" value="1"/>
</dbReference>
<keyword evidence="3" id="KW-0346">Stress response</keyword>
<dbReference type="PANTHER" id="PTHR45181:SF4">
    <property type="entry name" value="HEAT SHOCK PROTEIN DNAJ WITH TETRATRICOPEPTIDE REPEAT-CONTAINING PROTEIN"/>
    <property type="match status" value="1"/>
</dbReference>
<proteinExistence type="predicted"/>
<protein>
    <submittedName>
        <fullName evidence="3">Heat shock protein DnaJ with tetratricopeptide repeat</fullName>
    </submittedName>
</protein>
<feature type="compositionally biased region" description="Low complexity" evidence="1">
    <location>
        <begin position="141"/>
        <end position="150"/>
    </location>
</feature>
<feature type="region of interest" description="Disordered" evidence="1">
    <location>
        <begin position="248"/>
        <end position="307"/>
    </location>
</feature>
<dbReference type="InterPro" id="IPR036869">
    <property type="entry name" value="J_dom_sf"/>
</dbReference>
<comment type="caution">
    <text evidence="3">The sequence shown here is derived from an EMBL/GenBank/DDBJ whole genome shotgun (WGS) entry which is preliminary data.</text>
</comment>
<feature type="compositionally biased region" description="Polar residues" evidence="1">
    <location>
        <begin position="648"/>
        <end position="664"/>
    </location>
</feature>
<feature type="region of interest" description="Disordered" evidence="1">
    <location>
        <begin position="323"/>
        <end position="343"/>
    </location>
</feature>
<dbReference type="Pfam" id="PF00226">
    <property type="entry name" value="DnaJ"/>
    <property type="match status" value="1"/>
</dbReference>
<dbReference type="SMART" id="SM00028">
    <property type="entry name" value="TPR"/>
    <property type="match status" value="7"/>
</dbReference>
<dbReference type="PROSITE" id="PS00636">
    <property type="entry name" value="DNAJ_1"/>
    <property type="match status" value="1"/>
</dbReference>
<dbReference type="AlphaFoldDB" id="A0A9N7MVK2"/>
<dbReference type="PRINTS" id="PR00625">
    <property type="entry name" value="JDOMAIN"/>
</dbReference>
<feature type="region of interest" description="Disordered" evidence="1">
    <location>
        <begin position="1"/>
        <end position="69"/>
    </location>
</feature>
<dbReference type="PANTHER" id="PTHR45181">
    <property type="entry name" value="HEAT SHOCK PROTEIN DNAJ WITH TETRATRICOPEPTIDE REPEAT-CONTAINING PROTEIN"/>
    <property type="match status" value="1"/>
</dbReference>
<dbReference type="InterPro" id="IPR001623">
    <property type="entry name" value="DnaJ_domain"/>
</dbReference>
<dbReference type="SUPFAM" id="SSF46565">
    <property type="entry name" value="Chaperone J-domain"/>
    <property type="match status" value="1"/>
</dbReference>
<feature type="compositionally biased region" description="Basic and acidic residues" evidence="1">
    <location>
        <begin position="666"/>
        <end position="675"/>
    </location>
</feature>
<feature type="compositionally biased region" description="Polar residues" evidence="1">
    <location>
        <begin position="273"/>
        <end position="285"/>
    </location>
</feature>
<feature type="region of interest" description="Disordered" evidence="1">
    <location>
        <begin position="395"/>
        <end position="453"/>
    </location>
</feature>
<evidence type="ECO:0000259" key="2">
    <source>
        <dbReference type="PROSITE" id="PS50076"/>
    </source>
</evidence>
<feature type="region of interest" description="Disordered" evidence="1">
    <location>
        <begin position="648"/>
        <end position="685"/>
    </location>
</feature>
<reference evidence="3" key="1">
    <citation type="submission" date="2019-12" db="EMBL/GenBank/DDBJ databases">
        <authorList>
            <person name="Scholes J."/>
        </authorList>
    </citation>
    <scope>NUCLEOTIDE SEQUENCE</scope>
</reference>
<feature type="compositionally biased region" description="Basic and acidic residues" evidence="1">
    <location>
        <begin position="399"/>
        <end position="413"/>
    </location>
</feature>
<feature type="region of interest" description="Disordered" evidence="1">
    <location>
        <begin position="84"/>
        <end position="156"/>
    </location>
</feature>
<feature type="region of interest" description="Disordered" evidence="1">
    <location>
        <begin position="596"/>
        <end position="618"/>
    </location>
</feature>
<dbReference type="SUPFAM" id="SSF48452">
    <property type="entry name" value="TPR-like"/>
    <property type="match status" value="2"/>
</dbReference>